<dbReference type="SUPFAM" id="SSF48403">
    <property type="entry name" value="Ankyrin repeat"/>
    <property type="match status" value="1"/>
</dbReference>
<evidence type="ECO:0008006" key="3">
    <source>
        <dbReference type="Google" id="ProtNLM"/>
    </source>
</evidence>
<dbReference type="InterPro" id="IPR002110">
    <property type="entry name" value="Ankyrin_rpt"/>
</dbReference>
<name>D3BIX0_HETP5</name>
<proteinExistence type="predicted"/>
<keyword evidence="2" id="KW-1185">Reference proteome</keyword>
<protein>
    <recommendedName>
        <fullName evidence="3">Ankyrin repeat-containing protein</fullName>
    </recommendedName>
</protein>
<dbReference type="Pfam" id="PF12796">
    <property type="entry name" value="Ank_2"/>
    <property type="match status" value="2"/>
</dbReference>
<dbReference type="EMBL" id="ADBJ01000037">
    <property type="protein sequence ID" value="EFA78744.1"/>
    <property type="molecule type" value="Genomic_DNA"/>
</dbReference>
<dbReference type="RefSeq" id="XP_020430868.1">
    <property type="nucleotide sequence ID" value="XM_020579029.1"/>
</dbReference>
<comment type="caution">
    <text evidence="1">The sequence shown here is derived from an EMBL/GenBank/DDBJ whole genome shotgun (WGS) entry which is preliminary data.</text>
</comment>
<dbReference type="SUPFAM" id="SSF140860">
    <property type="entry name" value="Pseudo ankyrin repeat-like"/>
    <property type="match status" value="1"/>
</dbReference>
<dbReference type="Gene3D" id="1.25.40.20">
    <property type="entry name" value="Ankyrin repeat-containing domain"/>
    <property type="match status" value="3"/>
</dbReference>
<dbReference type="AlphaFoldDB" id="D3BIX0"/>
<dbReference type="InterPro" id="IPR036770">
    <property type="entry name" value="Ankyrin_rpt-contain_sf"/>
</dbReference>
<sequence length="710" mass="81622">MDRNSDRDRIFKSVFANKLLLNNIYNQVHFIYVKKKVRTIPWNEVLHSPMTLMSYGYLRELKHLLDSTEMFCSFATVDRFFSAGRLDIVEYLYPMITEIPSSSVKDEIGQCAAKCEHSSKALDIVKFLHKHEYINSIAKLVESFSLKKNFEVANYFYSVERVILSLTVTPTTIDMFAKHGEFELLKKLRYSGLDNSVDYAASGGHLEIVKYLTENKRGGCTKPMDLAAQRGHLHVVRYLHEHRSEGCTTLAMDDAAKGNHWEVVQFLHENRTEGCSVGAIRKSAKYGHFSMVKWLSENRSEGFTGKAINQAALNGHFEIAVYLYDLHPEKSWNAVSALISAAKGGHIEIVRYFFSKATNFNQSIKQVLTFNNQEINQLLFREHSDIQFTFTRGQIENFIQLGNLDAIKIIHERLPQAFNGHSIILAIEYKHLDILQFLYENCRYIEYYQSTLTKAIMTNKIDIVRYVLSMEIDVIQNITNAHSIKELHEVIAARLKYSQSHVGIFQLLVDKYPQQLNTYKFVGFCEMELVIPIHRMGLKVLNKNTMYRAIGSGRLDLVKYIYDNRSEYTNVNYIDVSGALEQAIFHFPIFLYLYPKCPSSYNFQSALIRAAEKGSLQVVKYFHENHPDDIFSTKIMDVCAGSGSFEVLKFLHFNRTEGCSSAAIDNAAVHGKLEILQFLHANRTEGYTMKAIKCHSSLCRDWIQKNLKLI</sequence>
<dbReference type="InterPro" id="IPR052050">
    <property type="entry name" value="SecEffector_AnkRepeat"/>
</dbReference>
<reference evidence="1 2" key="1">
    <citation type="journal article" date="2011" name="Genome Res.">
        <title>Phylogeny-wide analysis of social amoeba genomes highlights ancient origins for complex intercellular communication.</title>
        <authorList>
            <person name="Heidel A.J."/>
            <person name="Lawal H.M."/>
            <person name="Felder M."/>
            <person name="Schilde C."/>
            <person name="Helps N.R."/>
            <person name="Tunggal B."/>
            <person name="Rivero F."/>
            <person name="John U."/>
            <person name="Schleicher M."/>
            <person name="Eichinger L."/>
            <person name="Platzer M."/>
            <person name="Noegel A.A."/>
            <person name="Schaap P."/>
            <person name="Gloeckner G."/>
        </authorList>
    </citation>
    <scope>NUCLEOTIDE SEQUENCE [LARGE SCALE GENOMIC DNA]</scope>
    <source>
        <strain evidence="2">ATCC 26659 / Pp 5 / PN500</strain>
    </source>
</reference>
<gene>
    <name evidence="1" type="ORF">PPL_08205</name>
</gene>
<dbReference type="STRING" id="670386.D3BIX0"/>
<evidence type="ECO:0000313" key="2">
    <source>
        <dbReference type="Proteomes" id="UP000001396"/>
    </source>
</evidence>
<dbReference type="PANTHER" id="PTHR46586:SF3">
    <property type="entry name" value="ANKYRIN REPEAT-CONTAINING PROTEIN"/>
    <property type="match status" value="1"/>
</dbReference>
<dbReference type="Proteomes" id="UP000001396">
    <property type="component" value="Unassembled WGS sequence"/>
</dbReference>
<dbReference type="InParanoid" id="D3BIX0"/>
<accession>D3BIX0</accession>
<dbReference type="PANTHER" id="PTHR46586">
    <property type="entry name" value="ANKYRIN REPEAT-CONTAINING PROTEIN"/>
    <property type="match status" value="1"/>
</dbReference>
<organism evidence="1 2">
    <name type="scientific">Heterostelium pallidum (strain ATCC 26659 / Pp 5 / PN500)</name>
    <name type="common">Cellular slime mold</name>
    <name type="synonym">Polysphondylium pallidum</name>
    <dbReference type="NCBI Taxonomy" id="670386"/>
    <lineage>
        <taxon>Eukaryota</taxon>
        <taxon>Amoebozoa</taxon>
        <taxon>Evosea</taxon>
        <taxon>Eumycetozoa</taxon>
        <taxon>Dictyostelia</taxon>
        <taxon>Acytosteliales</taxon>
        <taxon>Acytosteliaceae</taxon>
        <taxon>Heterostelium</taxon>
    </lineage>
</organism>
<dbReference type="GeneID" id="31363685"/>
<evidence type="ECO:0000313" key="1">
    <source>
        <dbReference type="EMBL" id="EFA78744.1"/>
    </source>
</evidence>
<dbReference type="SMART" id="SM00248">
    <property type="entry name" value="ANK"/>
    <property type="match status" value="5"/>
</dbReference>